<proteinExistence type="predicted"/>
<dbReference type="AlphaFoldDB" id="X1EXV8"/>
<keyword evidence="1" id="KW-0812">Transmembrane</keyword>
<name>X1EXV8_9ZZZZ</name>
<sequence>MSGVKTGLGYIKDSFSQILKGFILFILATSGLGFAVLLRNFGYNGSTIAFAGIVLEAIALILSYILLRKYVTIKEEDKGKEQKGKGKFK</sequence>
<feature type="transmembrane region" description="Helical" evidence="1">
    <location>
        <begin position="48"/>
        <end position="67"/>
    </location>
</feature>
<gene>
    <name evidence="2" type="ORF">S03H2_13566</name>
</gene>
<accession>X1EXV8</accession>
<evidence type="ECO:0000256" key="1">
    <source>
        <dbReference type="SAM" id="Phobius"/>
    </source>
</evidence>
<protein>
    <submittedName>
        <fullName evidence="2">Uncharacterized protein</fullName>
    </submittedName>
</protein>
<comment type="caution">
    <text evidence="2">The sequence shown here is derived from an EMBL/GenBank/DDBJ whole genome shotgun (WGS) entry which is preliminary data.</text>
</comment>
<feature type="transmembrane region" description="Helical" evidence="1">
    <location>
        <begin position="21"/>
        <end position="42"/>
    </location>
</feature>
<evidence type="ECO:0000313" key="2">
    <source>
        <dbReference type="EMBL" id="GAH38246.1"/>
    </source>
</evidence>
<dbReference type="EMBL" id="BARU01006883">
    <property type="protein sequence ID" value="GAH38246.1"/>
    <property type="molecule type" value="Genomic_DNA"/>
</dbReference>
<keyword evidence="1" id="KW-0472">Membrane</keyword>
<reference evidence="2" key="1">
    <citation type="journal article" date="2014" name="Front. Microbiol.">
        <title>High frequency of phylogenetically diverse reductive dehalogenase-homologous genes in deep subseafloor sedimentary metagenomes.</title>
        <authorList>
            <person name="Kawai M."/>
            <person name="Futagami T."/>
            <person name="Toyoda A."/>
            <person name="Takaki Y."/>
            <person name="Nishi S."/>
            <person name="Hori S."/>
            <person name="Arai W."/>
            <person name="Tsubouchi T."/>
            <person name="Morono Y."/>
            <person name="Uchiyama I."/>
            <person name="Ito T."/>
            <person name="Fujiyama A."/>
            <person name="Inagaki F."/>
            <person name="Takami H."/>
        </authorList>
    </citation>
    <scope>NUCLEOTIDE SEQUENCE</scope>
    <source>
        <strain evidence="2">Expedition CK06-06</strain>
    </source>
</reference>
<organism evidence="2">
    <name type="scientific">marine sediment metagenome</name>
    <dbReference type="NCBI Taxonomy" id="412755"/>
    <lineage>
        <taxon>unclassified sequences</taxon>
        <taxon>metagenomes</taxon>
        <taxon>ecological metagenomes</taxon>
    </lineage>
</organism>
<keyword evidence="1" id="KW-1133">Transmembrane helix</keyword>